<dbReference type="Proteomes" id="UP000229897">
    <property type="component" value="Chromosome"/>
</dbReference>
<dbReference type="EMBL" id="CP024608">
    <property type="protein sequence ID" value="ATQ74207.1"/>
    <property type="molecule type" value="Genomic_DNA"/>
</dbReference>
<dbReference type="GO" id="GO:0016746">
    <property type="term" value="F:acyltransferase activity"/>
    <property type="evidence" value="ECO:0007669"/>
    <property type="project" value="InterPro"/>
</dbReference>
<reference evidence="1" key="1">
    <citation type="submission" date="2017-10" db="EMBL/GenBank/DDBJ databases">
        <title>Massilia psychrophilum sp. nov., a novel purple-pigmented bacterium isolated from Tianshan glacier, Xinjiang Municipality, China.</title>
        <authorList>
            <person name="Wang H."/>
        </authorList>
    </citation>
    <scope>NUCLEOTIDE SEQUENCE [LARGE SCALE GENOMIC DNA]</scope>
    <source>
        <strain evidence="1">B2</strain>
    </source>
</reference>
<keyword evidence="2" id="KW-1185">Reference proteome</keyword>
<dbReference type="InterPro" id="IPR016039">
    <property type="entry name" value="Thiolase-like"/>
</dbReference>
<organism evidence="1 2">
    <name type="scientific">Massilia violaceinigra</name>
    <dbReference type="NCBI Taxonomy" id="2045208"/>
    <lineage>
        <taxon>Bacteria</taxon>
        <taxon>Pseudomonadati</taxon>
        <taxon>Pseudomonadota</taxon>
        <taxon>Betaproteobacteria</taxon>
        <taxon>Burkholderiales</taxon>
        <taxon>Oxalobacteraceae</taxon>
        <taxon>Telluria group</taxon>
        <taxon>Massilia</taxon>
    </lineage>
</organism>
<dbReference type="KEGG" id="mass:CR152_06610"/>
<accession>A0A2D2DGU6</accession>
<protein>
    <recommendedName>
        <fullName evidence="3">Beta-ketoacyl synthase N-terminal domain-containing protein</fullName>
    </recommendedName>
</protein>
<evidence type="ECO:0008006" key="3">
    <source>
        <dbReference type="Google" id="ProtNLM"/>
    </source>
</evidence>
<name>A0A2D2DGU6_9BURK</name>
<dbReference type="Gene3D" id="3.40.47.10">
    <property type="match status" value="1"/>
</dbReference>
<dbReference type="AlphaFoldDB" id="A0A2D2DGU6"/>
<proteinExistence type="predicted"/>
<sequence>MDANLQLEHVLIASVDSACEPGVLADLASRDLIFGPGHAQGFVPGEAAACVLLKRAAHAGKIPATKFALHRPALIASPSGFRIDDGAPDASSLAQALARALDFAAMEAIHISHLESDMDGSDWRALLEANALNRVIFSVTTALPQWRPATLLGQTGIPSGLIGWILPAVLHAQGIEQVNTVLNWSVDASGQCAACVLERSPY</sequence>
<gene>
    <name evidence="1" type="ORF">CR152_06610</name>
</gene>
<dbReference type="SUPFAM" id="SSF53901">
    <property type="entry name" value="Thiolase-like"/>
    <property type="match status" value="1"/>
</dbReference>
<evidence type="ECO:0000313" key="2">
    <source>
        <dbReference type="Proteomes" id="UP000229897"/>
    </source>
</evidence>
<evidence type="ECO:0000313" key="1">
    <source>
        <dbReference type="EMBL" id="ATQ74207.1"/>
    </source>
</evidence>